<evidence type="ECO:0000313" key="7">
    <source>
        <dbReference type="Proteomes" id="UP001602370"/>
    </source>
</evidence>
<keyword evidence="7" id="KW-1185">Reference proteome</keyword>
<dbReference type="PANTHER" id="PTHR12358:SF54">
    <property type="entry name" value="SPHINGOSINE KINASE RELATED PROTEIN"/>
    <property type="match status" value="1"/>
</dbReference>
<evidence type="ECO:0000313" key="6">
    <source>
        <dbReference type="EMBL" id="MFF5923851.1"/>
    </source>
</evidence>
<dbReference type="EMBL" id="JBIBDZ010000016">
    <property type="protein sequence ID" value="MFF5923851.1"/>
    <property type="molecule type" value="Genomic_DNA"/>
</dbReference>
<feature type="transmembrane region" description="Helical" evidence="4">
    <location>
        <begin position="48"/>
        <end position="69"/>
    </location>
</feature>
<organism evidence="6 7">
    <name type="scientific">Streptomyces flavochromogenes</name>
    <dbReference type="NCBI Taxonomy" id="68199"/>
    <lineage>
        <taxon>Bacteria</taxon>
        <taxon>Bacillati</taxon>
        <taxon>Actinomycetota</taxon>
        <taxon>Actinomycetes</taxon>
        <taxon>Kitasatosporales</taxon>
        <taxon>Streptomycetaceae</taxon>
        <taxon>Streptomyces</taxon>
    </lineage>
</organism>
<gene>
    <name evidence="6" type="ORF">ACFY8C_36835</name>
</gene>
<keyword evidence="4" id="KW-0812">Transmembrane</keyword>
<feature type="compositionally biased region" description="Low complexity" evidence="3">
    <location>
        <begin position="393"/>
        <end position="422"/>
    </location>
</feature>
<evidence type="ECO:0000256" key="4">
    <source>
        <dbReference type="SAM" id="Phobius"/>
    </source>
</evidence>
<keyword evidence="6" id="KW-0418">Kinase</keyword>
<feature type="transmembrane region" description="Helical" evidence="4">
    <location>
        <begin position="99"/>
        <end position="120"/>
    </location>
</feature>
<keyword evidence="4" id="KW-0472">Membrane</keyword>
<dbReference type="SUPFAM" id="SSF111331">
    <property type="entry name" value="NAD kinase/diacylglycerol kinase-like"/>
    <property type="match status" value="1"/>
</dbReference>
<comment type="caution">
    <text evidence="6">The sequence shown here is derived from an EMBL/GenBank/DDBJ whole genome shotgun (WGS) entry which is preliminary data.</text>
</comment>
<feature type="region of interest" description="Disordered" evidence="3">
    <location>
        <begin position="393"/>
        <end position="432"/>
    </location>
</feature>
<keyword evidence="4" id="KW-1133">Transmembrane helix</keyword>
<evidence type="ECO:0000256" key="1">
    <source>
        <dbReference type="ARBA" id="ARBA00001946"/>
    </source>
</evidence>
<dbReference type="EC" id="2.7.1.-" evidence="6"/>
<proteinExistence type="inferred from homology"/>
<feature type="domain" description="DAGKc" evidence="5">
    <location>
        <begin position="135"/>
        <end position="264"/>
    </location>
</feature>
<dbReference type="Gene3D" id="3.40.50.10330">
    <property type="entry name" value="Probable inorganic polyphosphate/atp-NAD kinase, domain 1"/>
    <property type="match status" value="1"/>
</dbReference>
<dbReference type="InterPro" id="IPR001206">
    <property type="entry name" value="Diacylglycerol_kinase_cat_dom"/>
</dbReference>
<dbReference type="Gene3D" id="2.60.200.40">
    <property type="match status" value="1"/>
</dbReference>
<sequence length="496" mass="51063">MSQDGRGGTRTRGSGAGTAARLLARIAVLAAVGSLVVLVLTIGDGGLVVVLAGLLGLVVCAAGMWWFLAHRGAVRLIGALVAVAAPVGVLVLFAHDGLWLTALVLVLCWALALACARAALRRARPRRKTRSFQAPRPRRAFLIMNPKSGGGKVGRFGLVDRAEALGARVTVLDPDAPADVAALAREAVAEGADLLGVAGGDGTQALVAAVAAAHDLPFLVISAGTRNHFAMDLGLDRSDPTRCLDALTDGEELRIDLGDVGGRPFVNTVSFGVYADVVQRPEYRDDKAGTALTLMPDLLVGEGVRRLDARIDDTTLTSQQALLVSNNAYTSPDVLSGGGRRPSLDDGELGVLGIRVESAAEAADLAVRGSQSTGLTVTTARRVEVTSSVISSVTDDAGTSDSGTDDSGTSGSGADVSGTAASGTGGPRTDEIPVAVDGEALRMTTPVVCTLRPGALRVLVPRDRPGVVDPTPRVDWRRLFDLAFGRPVPSTAGQDT</sequence>
<name>A0ABW6Y262_9ACTN</name>
<dbReference type="InterPro" id="IPR017438">
    <property type="entry name" value="ATP-NAD_kinase_N"/>
</dbReference>
<dbReference type="Pfam" id="PF00781">
    <property type="entry name" value="DAGK_cat"/>
    <property type="match status" value="1"/>
</dbReference>
<dbReference type="InterPro" id="IPR016064">
    <property type="entry name" value="NAD/diacylglycerol_kinase_sf"/>
</dbReference>
<dbReference type="InterPro" id="IPR050187">
    <property type="entry name" value="Lipid_Phosphate_FormReg"/>
</dbReference>
<accession>A0ABW6Y262</accession>
<reference evidence="6 7" key="1">
    <citation type="submission" date="2024-10" db="EMBL/GenBank/DDBJ databases">
        <title>The Natural Products Discovery Center: Release of the First 8490 Sequenced Strains for Exploring Actinobacteria Biosynthetic Diversity.</title>
        <authorList>
            <person name="Kalkreuter E."/>
            <person name="Kautsar S.A."/>
            <person name="Yang D."/>
            <person name="Bader C.D."/>
            <person name="Teijaro C.N."/>
            <person name="Fluegel L."/>
            <person name="Davis C.M."/>
            <person name="Simpson J.R."/>
            <person name="Lauterbach L."/>
            <person name="Steele A.D."/>
            <person name="Gui C."/>
            <person name="Meng S."/>
            <person name="Li G."/>
            <person name="Viehrig K."/>
            <person name="Ye F."/>
            <person name="Su P."/>
            <person name="Kiefer A.F."/>
            <person name="Nichols A."/>
            <person name="Cepeda A.J."/>
            <person name="Yan W."/>
            <person name="Fan B."/>
            <person name="Jiang Y."/>
            <person name="Adhikari A."/>
            <person name="Zheng C.-J."/>
            <person name="Schuster L."/>
            <person name="Cowan T.M."/>
            <person name="Smanski M.J."/>
            <person name="Chevrette M.G."/>
            <person name="De Carvalho L.P.S."/>
            <person name="Shen B."/>
        </authorList>
    </citation>
    <scope>NUCLEOTIDE SEQUENCE [LARGE SCALE GENOMIC DNA]</scope>
    <source>
        <strain evidence="6 7">NPDC012605</strain>
    </source>
</reference>
<protein>
    <submittedName>
        <fullName evidence="6">Diacylglycerol/lipid kinase family protein</fullName>
        <ecNumber evidence="6">2.7.1.-</ecNumber>
    </submittedName>
</protein>
<dbReference type="RefSeq" id="WP_388311529.1">
    <property type="nucleotide sequence ID" value="NZ_JBIBDZ010000016.1"/>
</dbReference>
<evidence type="ECO:0000256" key="3">
    <source>
        <dbReference type="SAM" id="MobiDB-lite"/>
    </source>
</evidence>
<comment type="similarity">
    <text evidence="2">Belongs to the diacylglycerol/lipid kinase family.</text>
</comment>
<keyword evidence="6" id="KW-0808">Transferase</keyword>
<feature type="transmembrane region" description="Helical" evidence="4">
    <location>
        <begin position="22"/>
        <end position="42"/>
    </location>
</feature>
<dbReference type="PROSITE" id="PS50146">
    <property type="entry name" value="DAGK"/>
    <property type="match status" value="1"/>
</dbReference>
<evidence type="ECO:0000256" key="2">
    <source>
        <dbReference type="ARBA" id="ARBA00005983"/>
    </source>
</evidence>
<evidence type="ECO:0000259" key="5">
    <source>
        <dbReference type="PROSITE" id="PS50146"/>
    </source>
</evidence>
<dbReference type="PANTHER" id="PTHR12358">
    <property type="entry name" value="SPHINGOSINE KINASE"/>
    <property type="match status" value="1"/>
</dbReference>
<dbReference type="SMART" id="SM00046">
    <property type="entry name" value="DAGKc"/>
    <property type="match status" value="1"/>
</dbReference>
<dbReference type="Proteomes" id="UP001602370">
    <property type="component" value="Unassembled WGS sequence"/>
</dbReference>
<feature type="transmembrane region" description="Helical" evidence="4">
    <location>
        <begin position="76"/>
        <end position="93"/>
    </location>
</feature>
<dbReference type="GO" id="GO:0016301">
    <property type="term" value="F:kinase activity"/>
    <property type="evidence" value="ECO:0007669"/>
    <property type="project" value="UniProtKB-KW"/>
</dbReference>
<comment type="cofactor">
    <cofactor evidence="1">
        <name>Mg(2+)</name>
        <dbReference type="ChEBI" id="CHEBI:18420"/>
    </cofactor>
</comment>